<name>A0A2P6QVN0_ROSCH</name>
<comment type="caution">
    <text evidence="1">The sequence shown here is derived from an EMBL/GenBank/DDBJ whole genome shotgun (WGS) entry which is preliminary data.</text>
</comment>
<dbReference type="AlphaFoldDB" id="A0A2P6QVN0"/>
<dbReference type="Gramene" id="PRQ38243">
    <property type="protein sequence ID" value="PRQ38243"/>
    <property type="gene ID" value="RchiOBHm_Chr4g0411661"/>
</dbReference>
<accession>A0A2P6QVN0</accession>
<proteinExistence type="predicted"/>
<reference evidence="1 2" key="1">
    <citation type="journal article" date="2018" name="Nat. Genet.">
        <title>The Rosa genome provides new insights in the design of modern roses.</title>
        <authorList>
            <person name="Bendahmane M."/>
        </authorList>
    </citation>
    <scope>NUCLEOTIDE SEQUENCE [LARGE SCALE GENOMIC DNA]</scope>
    <source>
        <strain evidence="2">cv. Old Blush</strain>
    </source>
</reference>
<dbReference type="EMBL" id="PDCK01000042">
    <property type="protein sequence ID" value="PRQ38243.1"/>
    <property type="molecule type" value="Genomic_DNA"/>
</dbReference>
<gene>
    <name evidence="1" type="ORF">RchiOBHm_Chr4g0411661</name>
</gene>
<evidence type="ECO:0000313" key="1">
    <source>
        <dbReference type="EMBL" id="PRQ38243.1"/>
    </source>
</evidence>
<protein>
    <submittedName>
        <fullName evidence="1">Uncharacterized protein</fullName>
    </submittedName>
</protein>
<evidence type="ECO:0000313" key="2">
    <source>
        <dbReference type="Proteomes" id="UP000238479"/>
    </source>
</evidence>
<keyword evidence="2" id="KW-1185">Reference proteome</keyword>
<sequence length="66" mass="7531">MSSILISCESELEMDLSTQSDWKELKLGTGIQPMWKRRSWLASQEQNSTVLLQLASGRISCSRRTK</sequence>
<organism evidence="1 2">
    <name type="scientific">Rosa chinensis</name>
    <name type="common">China rose</name>
    <dbReference type="NCBI Taxonomy" id="74649"/>
    <lineage>
        <taxon>Eukaryota</taxon>
        <taxon>Viridiplantae</taxon>
        <taxon>Streptophyta</taxon>
        <taxon>Embryophyta</taxon>
        <taxon>Tracheophyta</taxon>
        <taxon>Spermatophyta</taxon>
        <taxon>Magnoliopsida</taxon>
        <taxon>eudicotyledons</taxon>
        <taxon>Gunneridae</taxon>
        <taxon>Pentapetalae</taxon>
        <taxon>rosids</taxon>
        <taxon>fabids</taxon>
        <taxon>Rosales</taxon>
        <taxon>Rosaceae</taxon>
        <taxon>Rosoideae</taxon>
        <taxon>Rosoideae incertae sedis</taxon>
        <taxon>Rosa</taxon>
    </lineage>
</organism>
<dbReference type="Proteomes" id="UP000238479">
    <property type="component" value="Chromosome 4"/>
</dbReference>